<evidence type="ECO:0000256" key="3">
    <source>
        <dbReference type="SAM" id="MobiDB-lite"/>
    </source>
</evidence>
<sequence length="197" mass="21224">MISMGEAKKQMAQGPCSLYGGDTKKEVQWAIMEDDGIGTYNITSLTPSSSLEDSTISSSSSSDMADDASSSSTSYSSSSHSNGSLYDLSDLMAQLPIKRGLSKFYQGKSQSFTSLSRVTSVEDLAKKETPYRRKMKECKSHGGGLDTYKSFTLPKPTISKKASRSSFSSSSFPSRRGSFISSCKSPLFPAQKNLGCN</sequence>
<dbReference type="InterPro" id="IPR051992">
    <property type="entry name" value="OxStress_Response_Reg"/>
</dbReference>
<dbReference type="GO" id="GO:0005634">
    <property type="term" value="C:nucleus"/>
    <property type="evidence" value="ECO:0007669"/>
    <property type="project" value="UniProtKB-SubCell"/>
</dbReference>
<keyword evidence="2" id="KW-0539">Nucleus</keyword>
<feature type="compositionally biased region" description="Low complexity" evidence="3">
    <location>
        <begin position="48"/>
        <end position="82"/>
    </location>
</feature>
<dbReference type="PANTHER" id="PTHR33172:SF29">
    <property type="entry name" value="OS06G0559400 PROTEIN"/>
    <property type="match status" value="1"/>
</dbReference>
<evidence type="ECO:0000256" key="1">
    <source>
        <dbReference type="ARBA" id="ARBA00004123"/>
    </source>
</evidence>
<evidence type="ECO:0008006" key="5">
    <source>
        <dbReference type="Google" id="ProtNLM"/>
    </source>
</evidence>
<protein>
    <recommendedName>
        <fullName evidence="5">Oxidative stress 3</fullName>
    </recommendedName>
</protein>
<accession>A0A5B7BSG3</accession>
<dbReference type="EMBL" id="GHES01041361">
    <property type="protein sequence ID" value="MPA71920.1"/>
    <property type="molecule type" value="Transcribed_RNA"/>
</dbReference>
<gene>
    <name evidence="4" type="ORF">Din_041361</name>
</gene>
<comment type="subcellular location">
    <subcellularLocation>
        <location evidence="1">Nucleus</location>
    </subcellularLocation>
</comment>
<evidence type="ECO:0000256" key="2">
    <source>
        <dbReference type="ARBA" id="ARBA00023242"/>
    </source>
</evidence>
<proteinExistence type="predicted"/>
<dbReference type="PANTHER" id="PTHR33172">
    <property type="entry name" value="OS08G0516900 PROTEIN"/>
    <property type="match status" value="1"/>
</dbReference>
<feature type="region of interest" description="Disordered" evidence="3">
    <location>
        <begin position="42"/>
        <end position="82"/>
    </location>
</feature>
<dbReference type="AlphaFoldDB" id="A0A5B7BSG3"/>
<name>A0A5B7BSG3_DAVIN</name>
<evidence type="ECO:0000313" key="4">
    <source>
        <dbReference type="EMBL" id="MPA71920.1"/>
    </source>
</evidence>
<organism evidence="4">
    <name type="scientific">Davidia involucrata</name>
    <name type="common">Dove tree</name>
    <dbReference type="NCBI Taxonomy" id="16924"/>
    <lineage>
        <taxon>Eukaryota</taxon>
        <taxon>Viridiplantae</taxon>
        <taxon>Streptophyta</taxon>
        <taxon>Embryophyta</taxon>
        <taxon>Tracheophyta</taxon>
        <taxon>Spermatophyta</taxon>
        <taxon>Magnoliopsida</taxon>
        <taxon>eudicotyledons</taxon>
        <taxon>Gunneridae</taxon>
        <taxon>Pentapetalae</taxon>
        <taxon>asterids</taxon>
        <taxon>Cornales</taxon>
        <taxon>Nyssaceae</taxon>
        <taxon>Davidia</taxon>
    </lineage>
</organism>
<reference evidence="4" key="1">
    <citation type="submission" date="2019-08" db="EMBL/GenBank/DDBJ databases">
        <title>Reference gene set and small RNA set construction with multiple tissues from Davidia involucrata Baill.</title>
        <authorList>
            <person name="Yang H."/>
            <person name="Zhou C."/>
            <person name="Li G."/>
            <person name="Wang J."/>
            <person name="Gao P."/>
            <person name="Wang M."/>
            <person name="Wang R."/>
            <person name="Zhao Y."/>
        </authorList>
    </citation>
    <scope>NUCLEOTIDE SEQUENCE</scope>
    <source>
        <tissue evidence="4">Mixed with DoveR01_LX</tissue>
    </source>
</reference>
<dbReference type="GO" id="GO:0006950">
    <property type="term" value="P:response to stress"/>
    <property type="evidence" value="ECO:0007669"/>
    <property type="project" value="UniProtKB-ARBA"/>
</dbReference>